<evidence type="ECO:0000256" key="2">
    <source>
        <dbReference type="ARBA" id="ARBA00022576"/>
    </source>
</evidence>
<proteinExistence type="inferred from homology"/>
<evidence type="ECO:0000256" key="3">
    <source>
        <dbReference type="ARBA" id="ARBA00022679"/>
    </source>
</evidence>
<feature type="domain" description="Aminotransferase class I/classII large" evidence="5">
    <location>
        <begin position="28"/>
        <end position="367"/>
    </location>
</feature>
<dbReference type="InterPro" id="IPR015421">
    <property type="entry name" value="PyrdxlP-dep_Trfase_major"/>
</dbReference>
<dbReference type="PANTHER" id="PTHR42832">
    <property type="entry name" value="AMINO ACID AMINOTRANSFERASE"/>
    <property type="match status" value="1"/>
</dbReference>
<dbReference type="GO" id="GO:0030170">
    <property type="term" value="F:pyridoxal phosphate binding"/>
    <property type="evidence" value="ECO:0007669"/>
    <property type="project" value="InterPro"/>
</dbReference>
<dbReference type="InterPro" id="IPR004839">
    <property type="entry name" value="Aminotransferase_I/II_large"/>
</dbReference>
<reference evidence="6 7" key="1">
    <citation type="submission" date="2017-04" db="EMBL/GenBank/DDBJ databases">
        <title>Comparative genome analysis of Subtercola boreus.</title>
        <authorList>
            <person name="Cho Y.-J."/>
            <person name="Cho A."/>
            <person name="Kim O.-S."/>
            <person name="Lee J.-I."/>
        </authorList>
    </citation>
    <scope>NUCLEOTIDE SEQUENCE [LARGE SCALE GENOMIC DNA]</scope>
    <source>
        <strain evidence="6 7">P28004</strain>
    </source>
</reference>
<keyword evidence="3 4" id="KW-0808">Transferase</keyword>
<dbReference type="PANTHER" id="PTHR42832:SF3">
    <property type="entry name" value="L-GLUTAMINE--4-(METHYLSULFANYL)-2-OXOBUTANOATE AMINOTRANSFERASE"/>
    <property type="match status" value="1"/>
</dbReference>
<sequence>MALGSLPDYPWDAMKPFARVAGAHPGGIVDLSIGSPVDPTPQVVRDALAAATDAHSYPATAGSPELQNAIVSWFERRRGVTGLTSARVLPTIGSKELVAWLPFMLGLGEGDVVVHPRAAYPTYEIGATIAGARSLAADDPDEWPAETKLVWLNSPGNPDGAVLDSVQLSRAVVRARELGAVIANDECYADLGWDGRWASEPVPSILDPRVTGGDLTGILAVYSLSKQSNLAGYRAAFVAGDETIVERLLTVRKHAGMMPPAPVQTAMIAALGDSAHVDRQKELYRARRDILKPALETAGFHIDRSEAGLYLWATRRQDAWQSIAELAELGILAGPGPGPFYGDHFPEHVRFSLTATDERIRAAAERLGADRALG</sequence>
<dbReference type="EMBL" id="NBXE01000024">
    <property type="protein sequence ID" value="RFA26440.1"/>
    <property type="molecule type" value="Genomic_DNA"/>
</dbReference>
<dbReference type="CDD" id="cd00609">
    <property type="entry name" value="AAT_like"/>
    <property type="match status" value="1"/>
</dbReference>
<dbReference type="NCBIfam" id="TIGR03539">
    <property type="entry name" value="DapC_actino"/>
    <property type="match status" value="1"/>
</dbReference>
<gene>
    <name evidence="6" type="ORF">B7R25_10425</name>
</gene>
<evidence type="ECO:0000313" key="6">
    <source>
        <dbReference type="EMBL" id="RFA26440.1"/>
    </source>
</evidence>
<dbReference type="OrthoDB" id="9813612at2"/>
<evidence type="ECO:0000256" key="1">
    <source>
        <dbReference type="ARBA" id="ARBA00001933"/>
    </source>
</evidence>
<comment type="caution">
    <text evidence="6">The sequence shown here is derived from an EMBL/GenBank/DDBJ whole genome shotgun (WGS) entry which is preliminary data.</text>
</comment>
<dbReference type="InterPro" id="IPR015424">
    <property type="entry name" value="PyrdxlP-dep_Trfase"/>
</dbReference>
<name>A0A3E0WA79_9MICO</name>
<evidence type="ECO:0000259" key="5">
    <source>
        <dbReference type="Pfam" id="PF00155"/>
    </source>
</evidence>
<dbReference type="Gene3D" id="3.90.1150.10">
    <property type="entry name" value="Aspartate Aminotransferase, domain 1"/>
    <property type="match status" value="1"/>
</dbReference>
<dbReference type="InterPro" id="IPR050881">
    <property type="entry name" value="LL-DAP_aminotransferase"/>
</dbReference>
<comment type="similarity">
    <text evidence="4">Belongs to the class-I pyridoxal-phosphate-dependent aminotransferase family.</text>
</comment>
<comment type="cofactor">
    <cofactor evidence="1 4">
        <name>pyridoxal 5'-phosphate</name>
        <dbReference type="ChEBI" id="CHEBI:597326"/>
    </cofactor>
</comment>
<dbReference type="EC" id="2.6.1.-" evidence="4"/>
<evidence type="ECO:0000256" key="4">
    <source>
        <dbReference type="RuleBase" id="RU000481"/>
    </source>
</evidence>
<dbReference type="InterPro" id="IPR015422">
    <property type="entry name" value="PyrdxlP-dep_Trfase_small"/>
</dbReference>
<dbReference type="InterPro" id="IPR019880">
    <property type="entry name" value="OxyQ"/>
</dbReference>
<organism evidence="6 7">
    <name type="scientific">Subtercola boreus</name>
    <dbReference type="NCBI Taxonomy" id="120213"/>
    <lineage>
        <taxon>Bacteria</taxon>
        <taxon>Bacillati</taxon>
        <taxon>Actinomycetota</taxon>
        <taxon>Actinomycetes</taxon>
        <taxon>Micrococcales</taxon>
        <taxon>Microbacteriaceae</taxon>
        <taxon>Subtercola</taxon>
    </lineage>
</organism>
<dbReference type="PROSITE" id="PS00105">
    <property type="entry name" value="AA_TRANSFER_CLASS_1"/>
    <property type="match status" value="1"/>
</dbReference>
<dbReference type="AlphaFoldDB" id="A0A3E0WA79"/>
<dbReference type="Gene3D" id="3.40.640.10">
    <property type="entry name" value="Type I PLP-dependent aspartate aminotransferase-like (Major domain)"/>
    <property type="match status" value="1"/>
</dbReference>
<accession>A0A3E0WA79</accession>
<evidence type="ECO:0000313" key="7">
    <source>
        <dbReference type="Proteomes" id="UP000257080"/>
    </source>
</evidence>
<dbReference type="SUPFAM" id="SSF53383">
    <property type="entry name" value="PLP-dependent transferases"/>
    <property type="match status" value="1"/>
</dbReference>
<dbReference type="Proteomes" id="UP000257080">
    <property type="component" value="Unassembled WGS sequence"/>
</dbReference>
<dbReference type="RefSeq" id="WP_116418896.1">
    <property type="nucleotide sequence ID" value="NZ_NBXC01000019.1"/>
</dbReference>
<dbReference type="GO" id="GO:0008483">
    <property type="term" value="F:transaminase activity"/>
    <property type="evidence" value="ECO:0007669"/>
    <property type="project" value="UniProtKB-KW"/>
</dbReference>
<keyword evidence="2 4" id="KW-0032">Aminotransferase</keyword>
<dbReference type="InterPro" id="IPR004838">
    <property type="entry name" value="NHTrfase_class1_PyrdxlP-BS"/>
</dbReference>
<dbReference type="Pfam" id="PF00155">
    <property type="entry name" value="Aminotran_1_2"/>
    <property type="match status" value="1"/>
</dbReference>
<protein>
    <recommendedName>
        <fullName evidence="4">Aminotransferase</fullName>
        <ecNumber evidence="4">2.6.1.-</ecNumber>
    </recommendedName>
</protein>